<feature type="active site" evidence="14">
    <location>
        <position position="238"/>
    </location>
</feature>
<dbReference type="EnsemblPlants" id="KQJ99264">
    <property type="protein sequence ID" value="KQJ99264"/>
    <property type="gene ID" value="BRADI_3g42120v3"/>
</dbReference>
<dbReference type="Proteomes" id="UP000008810">
    <property type="component" value="Chromosome 3"/>
</dbReference>
<feature type="chain" id="PRO_5014095159" description="Exopolygalacturonase" evidence="17">
    <location>
        <begin position="25"/>
        <end position="438"/>
    </location>
</feature>
<evidence type="ECO:0000256" key="13">
    <source>
        <dbReference type="ARBA" id="ARBA00083621"/>
    </source>
</evidence>
<keyword evidence="7" id="KW-0961">Cell wall biogenesis/degradation</keyword>
<evidence type="ECO:0000313" key="18">
    <source>
        <dbReference type="EMBL" id="KQJ99264.1"/>
    </source>
</evidence>
<keyword evidence="6 15" id="KW-0326">Glycosidase</keyword>
<gene>
    <name evidence="18" type="ORF">BRADI_3g42120v3</name>
</gene>
<keyword evidence="17" id="KW-0732">Signal</keyword>
<evidence type="ECO:0000256" key="3">
    <source>
        <dbReference type="ARBA" id="ARBA00022512"/>
    </source>
</evidence>
<evidence type="ECO:0000256" key="8">
    <source>
        <dbReference type="ARBA" id="ARBA00038933"/>
    </source>
</evidence>
<organism evidence="19">
    <name type="scientific">Brachypodium distachyon</name>
    <name type="common">Purple false brome</name>
    <name type="synonym">Trachynia distachya</name>
    <dbReference type="NCBI Taxonomy" id="15368"/>
    <lineage>
        <taxon>Eukaryota</taxon>
        <taxon>Viridiplantae</taxon>
        <taxon>Streptophyta</taxon>
        <taxon>Embryophyta</taxon>
        <taxon>Tracheophyta</taxon>
        <taxon>Spermatophyta</taxon>
        <taxon>Magnoliopsida</taxon>
        <taxon>Liliopsida</taxon>
        <taxon>Poales</taxon>
        <taxon>Poaceae</taxon>
        <taxon>BOP clade</taxon>
        <taxon>Pooideae</taxon>
        <taxon>Stipodae</taxon>
        <taxon>Brachypodieae</taxon>
        <taxon>Brachypodium</taxon>
    </lineage>
</organism>
<dbReference type="FunFam" id="2.160.20.10:FF:000004">
    <property type="entry name" value="Pectin lyase-like superfamily protein"/>
    <property type="match status" value="1"/>
</dbReference>
<evidence type="ECO:0000256" key="16">
    <source>
        <dbReference type="SAM" id="MobiDB-lite"/>
    </source>
</evidence>
<dbReference type="Gene3D" id="2.160.20.10">
    <property type="entry name" value="Single-stranded right-handed beta-helix, Pectin lyase-like"/>
    <property type="match status" value="1"/>
</dbReference>
<evidence type="ECO:0000256" key="10">
    <source>
        <dbReference type="ARBA" id="ARBA00048766"/>
    </source>
</evidence>
<feature type="region of interest" description="Disordered" evidence="16">
    <location>
        <begin position="385"/>
        <end position="438"/>
    </location>
</feature>
<proteinExistence type="inferred from homology"/>
<accession>I1I980</accession>
<dbReference type="SUPFAM" id="SSF51126">
    <property type="entry name" value="Pectin lyase-like"/>
    <property type="match status" value="1"/>
</dbReference>
<keyword evidence="4" id="KW-0964">Secreted</keyword>
<keyword evidence="20" id="KW-1185">Reference proteome</keyword>
<dbReference type="AlphaFoldDB" id="I1I980"/>
<evidence type="ECO:0000256" key="2">
    <source>
        <dbReference type="ARBA" id="ARBA00008834"/>
    </source>
</evidence>
<evidence type="ECO:0000313" key="20">
    <source>
        <dbReference type="Proteomes" id="UP000008810"/>
    </source>
</evidence>
<evidence type="ECO:0000256" key="14">
    <source>
        <dbReference type="PROSITE-ProRule" id="PRU10052"/>
    </source>
</evidence>
<reference evidence="18" key="2">
    <citation type="submission" date="2017-06" db="EMBL/GenBank/DDBJ databases">
        <title>WGS assembly of Brachypodium distachyon.</title>
        <authorList>
            <consortium name="The International Brachypodium Initiative"/>
            <person name="Lucas S."/>
            <person name="Harmon-Smith M."/>
            <person name="Lail K."/>
            <person name="Tice H."/>
            <person name="Grimwood J."/>
            <person name="Bruce D."/>
            <person name="Barry K."/>
            <person name="Shu S."/>
            <person name="Lindquist E."/>
            <person name="Wang M."/>
            <person name="Pitluck S."/>
            <person name="Vogel J.P."/>
            <person name="Garvin D.F."/>
            <person name="Mockler T.C."/>
            <person name="Schmutz J."/>
            <person name="Rokhsar D."/>
            <person name="Bevan M.W."/>
        </authorList>
    </citation>
    <scope>NUCLEOTIDE SEQUENCE</scope>
    <source>
        <strain evidence="18">Bd21</strain>
    </source>
</reference>
<evidence type="ECO:0000256" key="5">
    <source>
        <dbReference type="ARBA" id="ARBA00022801"/>
    </source>
</evidence>
<evidence type="ECO:0000256" key="6">
    <source>
        <dbReference type="ARBA" id="ARBA00023295"/>
    </source>
</evidence>
<dbReference type="FunCoup" id="I1I980">
    <property type="interactions" value="15"/>
</dbReference>
<evidence type="ECO:0000256" key="7">
    <source>
        <dbReference type="ARBA" id="ARBA00023316"/>
    </source>
</evidence>
<dbReference type="GO" id="GO:0071555">
    <property type="term" value="P:cell wall organization"/>
    <property type="evidence" value="ECO:0007669"/>
    <property type="project" value="UniProtKB-KW"/>
</dbReference>
<protein>
    <recommendedName>
        <fullName evidence="12">Exopolygalacturonase</fullName>
        <ecNumber evidence="8">3.2.1.67</ecNumber>
    </recommendedName>
    <alternativeName>
        <fullName evidence="9">Galacturan 1,4-alpha-galacturonidase</fullName>
    </alternativeName>
    <alternativeName>
        <fullName evidence="13">Pectinase</fullName>
    </alternativeName>
</protein>
<comment type="function">
    <text evidence="11">May function in depolymerizing pectin during pollen development, germination, and tube growth. Acts as an exo-polygalacturonase.</text>
</comment>
<evidence type="ECO:0000256" key="12">
    <source>
        <dbReference type="ARBA" id="ARBA00068298"/>
    </source>
</evidence>
<dbReference type="InParanoid" id="I1I980"/>
<dbReference type="InterPro" id="IPR006626">
    <property type="entry name" value="PbH1"/>
</dbReference>
<dbReference type="GO" id="GO:0004650">
    <property type="term" value="F:polygalacturonase activity"/>
    <property type="evidence" value="ECO:0007669"/>
    <property type="project" value="InterPro"/>
</dbReference>
<evidence type="ECO:0000256" key="11">
    <source>
        <dbReference type="ARBA" id="ARBA00057651"/>
    </source>
</evidence>
<dbReference type="GO" id="GO:0047911">
    <property type="term" value="F:galacturan 1,4-alpha-galacturonidase activity"/>
    <property type="evidence" value="ECO:0007669"/>
    <property type="project" value="UniProtKB-EC"/>
</dbReference>
<comment type="catalytic activity">
    <reaction evidence="10">
        <text>[(1-&gt;4)-alpha-D-galacturonosyl](n) + H2O = alpha-D-galacturonate + [(1-&gt;4)-alpha-D-galacturonosyl](n-1)</text>
        <dbReference type="Rhea" id="RHEA:14117"/>
        <dbReference type="Rhea" id="RHEA-COMP:14570"/>
        <dbReference type="Rhea" id="RHEA-COMP:14572"/>
        <dbReference type="ChEBI" id="CHEBI:15377"/>
        <dbReference type="ChEBI" id="CHEBI:58658"/>
        <dbReference type="ChEBI" id="CHEBI:140523"/>
        <dbReference type="EC" id="3.2.1.67"/>
    </reaction>
</comment>
<dbReference type="GO" id="GO:0005975">
    <property type="term" value="P:carbohydrate metabolic process"/>
    <property type="evidence" value="ECO:0007669"/>
    <property type="project" value="InterPro"/>
</dbReference>
<dbReference type="OrthoDB" id="187139at2759"/>
<comment type="similarity">
    <text evidence="2 15">Belongs to the glycosyl hydrolase 28 family.</text>
</comment>
<dbReference type="OMA" id="TINGTQN"/>
<dbReference type="PANTHER" id="PTHR31375">
    <property type="match status" value="1"/>
</dbReference>
<dbReference type="Pfam" id="PF00295">
    <property type="entry name" value="Glyco_hydro_28"/>
    <property type="match status" value="1"/>
</dbReference>
<comment type="subcellular location">
    <subcellularLocation>
        <location evidence="1">Secreted</location>
        <location evidence="1">Cell wall</location>
    </subcellularLocation>
</comment>
<keyword evidence="5 15" id="KW-0378">Hydrolase</keyword>
<dbReference type="EMBL" id="CM000882">
    <property type="protein sequence ID" value="KQJ99264.1"/>
    <property type="molecule type" value="Genomic_DNA"/>
</dbReference>
<dbReference type="PROSITE" id="PS00502">
    <property type="entry name" value="POLYGALACTURONASE"/>
    <property type="match status" value="1"/>
</dbReference>
<evidence type="ECO:0000256" key="15">
    <source>
        <dbReference type="RuleBase" id="RU361169"/>
    </source>
</evidence>
<name>I1I980_BRADI</name>
<keyword evidence="3" id="KW-0134">Cell wall</keyword>
<dbReference type="STRING" id="15368.I1I980"/>
<dbReference type="InterPro" id="IPR012334">
    <property type="entry name" value="Pectin_lyas_fold"/>
</dbReference>
<dbReference type="Gramene" id="KQJ99264">
    <property type="protein sequence ID" value="KQJ99264"/>
    <property type="gene ID" value="BRADI_3g42120v3"/>
</dbReference>
<evidence type="ECO:0000256" key="1">
    <source>
        <dbReference type="ARBA" id="ARBA00004191"/>
    </source>
</evidence>
<evidence type="ECO:0000256" key="17">
    <source>
        <dbReference type="SAM" id="SignalP"/>
    </source>
</evidence>
<evidence type="ECO:0000313" key="19">
    <source>
        <dbReference type="EnsemblPlants" id="KQJ99264"/>
    </source>
</evidence>
<dbReference type="InterPro" id="IPR011050">
    <property type="entry name" value="Pectin_lyase_fold/virulence"/>
</dbReference>
<evidence type="ECO:0000256" key="9">
    <source>
        <dbReference type="ARBA" id="ARBA00043142"/>
    </source>
</evidence>
<dbReference type="eggNOG" id="ENOG502QV2R">
    <property type="taxonomic scope" value="Eukaryota"/>
</dbReference>
<dbReference type="HOGENOM" id="CLU_016031_2_2_1"/>
<feature type="signal peptide" evidence="17">
    <location>
        <begin position="1"/>
        <end position="24"/>
    </location>
</feature>
<reference evidence="19" key="3">
    <citation type="submission" date="2018-08" db="UniProtKB">
        <authorList>
            <consortium name="EnsemblPlants"/>
        </authorList>
    </citation>
    <scope>IDENTIFICATION</scope>
    <source>
        <strain evidence="19">cv. Bd21</strain>
    </source>
</reference>
<sequence length="438" mass="45189">MATVLKAVFFVVVVLLYRGHDVHGQNNGAAVHDVTVYGASPGSKDNKRAFLTAWRAACGSTAGNATVLVPEGAFVIGAVEFSGPCRDDAPIAVVIDGVLRPCASDGCHLSSDAWITFSHVSNLLLTGAGTLDGAGARRRKHKTNTLVLDGVASATVRGLAFTDSRGFHVSIHRSTHVSAQSLRISAPATSRNTDGVHVGFSKHVSILGSAIGTGDDCVSIGPGSTDVLVSGVSCGPGHGISIGSLGKHKPNNNNGGGDEVRGVVVRNCTVKGTANGVRIKTWPGPPSSSSAPAGGLAYNITFEDVAMAGVQNPVVIDQHYCPHGSCGGATARGRPSLVQISEVVFRRIRGTASGEVAVRLRCSEARPCSGVRLDGVDLRCFAGGEGEKEEDGDGEGRPCKALFENVTGKTPGLQAMAPRVKPVEDDDEEGEDLRPSDS</sequence>
<dbReference type="InterPro" id="IPR000743">
    <property type="entry name" value="Glyco_hydro_28"/>
</dbReference>
<dbReference type="SMART" id="SM00710">
    <property type="entry name" value="PbH1"/>
    <property type="match status" value="5"/>
</dbReference>
<dbReference type="EC" id="3.2.1.67" evidence="8"/>
<reference evidence="18 19" key="1">
    <citation type="journal article" date="2010" name="Nature">
        <title>Genome sequencing and analysis of the model grass Brachypodium distachyon.</title>
        <authorList>
            <consortium name="International Brachypodium Initiative"/>
        </authorList>
    </citation>
    <scope>NUCLEOTIDE SEQUENCE [LARGE SCALE GENOMIC DNA]</scope>
    <source>
        <strain evidence="18 19">Bd21</strain>
    </source>
</reference>
<evidence type="ECO:0000256" key="4">
    <source>
        <dbReference type="ARBA" id="ARBA00022525"/>
    </source>
</evidence>